<dbReference type="AlphaFoldDB" id="A0A0T5ZXS4"/>
<organism evidence="1 2">
    <name type="scientific">candidate division WWE3 bacterium CSP1-7</name>
    <dbReference type="NCBI Taxonomy" id="1576480"/>
    <lineage>
        <taxon>Bacteria</taxon>
        <taxon>Katanobacteria</taxon>
    </lineage>
</organism>
<name>A0A0T5ZXS4_UNCKA</name>
<comment type="caution">
    <text evidence="1">The sequence shown here is derived from an EMBL/GenBank/DDBJ whole genome shotgun (WGS) entry which is preliminary data.</text>
</comment>
<feature type="non-terminal residue" evidence="1">
    <location>
        <position position="55"/>
    </location>
</feature>
<reference evidence="1 2" key="1">
    <citation type="submission" date="2015-05" db="EMBL/GenBank/DDBJ databases">
        <title>Critical biogeochemical functions in the subsurface are associated with bacteria from new phyla and little studied lineages.</title>
        <authorList>
            <person name="Hug L.A."/>
            <person name="Thomas B.C."/>
            <person name="Sharon I."/>
            <person name="Brown C.T."/>
            <person name="Sharma R."/>
            <person name="Hettich R.L."/>
            <person name="Wilkins M.J."/>
            <person name="Williams K.H."/>
            <person name="Singh A."/>
            <person name="Banfield J.F."/>
        </authorList>
    </citation>
    <scope>NUCLEOTIDE SEQUENCE [LARGE SCALE GENOMIC DNA]</scope>
    <source>
        <strain evidence="1">CSP1-7</strain>
    </source>
</reference>
<evidence type="ECO:0000313" key="1">
    <source>
        <dbReference type="EMBL" id="KRT67445.1"/>
    </source>
</evidence>
<accession>A0A0T5ZXS4</accession>
<dbReference type="STRING" id="1576480.XU08_C0003G0121"/>
<proteinExistence type="predicted"/>
<dbReference type="Proteomes" id="UP000051297">
    <property type="component" value="Unassembled WGS sequence"/>
</dbReference>
<gene>
    <name evidence="1" type="ORF">XU08_C0003G0121</name>
</gene>
<dbReference type="EMBL" id="LDXK01000003">
    <property type="protein sequence ID" value="KRT67445.1"/>
    <property type="molecule type" value="Genomic_DNA"/>
</dbReference>
<evidence type="ECO:0000313" key="2">
    <source>
        <dbReference type="Proteomes" id="UP000051297"/>
    </source>
</evidence>
<protein>
    <submittedName>
        <fullName evidence="1">Uncharacterized protein</fullName>
    </submittedName>
</protein>
<sequence>MIARDLNRFLWLSEKQKAVGDKLATAVVRSEARHHPAECHDPIWAITFQIDVITA</sequence>